<reference evidence="2" key="2">
    <citation type="journal article" date="2023" name="Microbiome">
        <title>Synthase-selected sorting approach identifies a beta-lactone synthase in a nudibranch symbiotic bacterium.</title>
        <authorList>
            <person name="Dzunkova M."/>
            <person name="La Clair J.J."/>
            <person name="Tyml T."/>
            <person name="Doud D."/>
            <person name="Schulz F."/>
            <person name="Piquer-Esteban S."/>
            <person name="Porcel Sanchis D."/>
            <person name="Osborn A."/>
            <person name="Robinson D."/>
            <person name="Louie K.B."/>
            <person name="Bowen B.P."/>
            <person name="Bowers R.M."/>
            <person name="Lee J."/>
            <person name="Arnau V."/>
            <person name="Diaz-Villanueva W."/>
            <person name="Stepanauskas R."/>
            <person name="Gosliner T."/>
            <person name="Date S.V."/>
            <person name="Northen T.R."/>
            <person name="Cheng J.F."/>
            <person name="Burkart M.D."/>
            <person name="Woyke T."/>
        </authorList>
    </citation>
    <scope>NUCLEOTIDE SEQUENCE</scope>
    <source>
        <strain evidence="2">Df01</strain>
    </source>
</reference>
<evidence type="ECO:0000256" key="1">
    <source>
        <dbReference type="SAM" id="MobiDB-lite"/>
    </source>
</evidence>
<comment type="caution">
    <text evidence="2">The sequence shown here is derived from an EMBL/GenBank/DDBJ whole genome shotgun (WGS) entry which is preliminary data.</text>
</comment>
<protein>
    <recommendedName>
        <fullName evidence="4">Mu-like prophage FluMu N-terminal domain-containing protein</fullName>
    </recommendedName>
</protein>
<name>A0ABT7QMQ7_9GAMM</name>
<proteinExistence type="predicted"/>
<dbReference type="EMBL" id="JANQAO010000003">
    <property type="protein sequence ID" value="MDM5147690.1"/>
    <property type="molecule type" value="Genomic_DNA"/>
</dbReference>
<dbReference type="Gene3D" id="3.40.5.80">
    <property type="match status" value="1"/>
</dbReference>
<feature type="region of interest" description="Disordered" evidence="1">
    <location>
        <begin position="65"/>
        <end position="84"/>
    </location>
</feature>
<evidence type="ECO:0000313" key="3">
    <source>
        <dbReference type="Proteomes" id="UP001168167"/>
    </source>
</evidence>
<keyword evidence="3" id="KW-1185">Reference proteome</keyword>
<organism evidence="2 3">
    <name type="scientific">Candidatus Doriopsillibacter californiensis</name>
    <dbReference type="NCBI Taxonomy" id="2970740"/>
    <lineage>
        <taxon>Bacteria</taxon>
        <taxon>Pseudomonadati</taxon>
        <taxon>Pseudomonadota</taxon>
        <taxon>Gammaproteobacteria</taxon>
        <taxon>Candidatus Tethybacterales</taxon>
        <taxon>Candidatus Persebacteraceae</taxon>
        <taxon>Candidatus Doriopsillibacter</taxon>
    </lineage>
</organism>
<dbReference type="SUPFAM" id="SSF160059">
    <property type="entry name" value="PriA/YqbF domain"/>
    <property type="match status" value="1"/>
</dbReference>
<dbReference type="Proteomes" id="UP001168167">
    <property type="component" value="Unassembled WGS sequence"/>
</dbReference>
<evidence type="ECO:0000313" key="2">
    <source>
        <dbReference type="EMBL" id="MDM5147690.1"/>
    </source>
</evidence>
<evidence type="ECO:0008006" key="4">
    <source>
        <dbReference type="Google" id="ProtNLM"/>
    </source>
</evidence>
<gene>
    <name evidence="2" type="ORF">NQX30_04805</name>
</gene>
<accession>A0ABT7QMQ7</accession>
<reference evidence="2" key="1">
    <citation type="submission" date="2022-08" db="EMBL/GenBank/DDBJ databases">
        <authorList>
            <person name="Dzunkova M."/>
            <person name="La Clair J."/>
            <person name="Tyml T."/>
            <person name="Doud D."/>
            <person name="Schulz F."/>
            <person name="Piquer S."/>
            <person name="Porcel Sanchis D."/>
            <person name="Osborn A."/>
            <person name="Robinson D."/>
            <person name="Louie K.B."/>
            <person name="Bowen B.P."/>
            <person name="Bowers R."/>
            <person name="Lee J."/>
            <person name="Arnau Llombart V."/>
            <person name="Diaz Villanueva W."/>
            <person name="Gosliner T."/>
            <person name="Northen T."/>
            <person name="Cheng J.-F."/>
            <person name="Burkart M.D."/>
            <person name="Woyke T."/>
        </authorList>
    </citation>
    <scope>NUCLEOTIDE SEQUENCE</scope>
    <source>
        <strain evidence="2">Df01</strain>
    </source>
</reference>
<sequence>MMRSKKAAAISVKTSNGISVFHRAGRKFTSVARTLLAQELTEGDIAGLENEPNLVVEVVSAVAAEPAKKPKTATATERKTTQPK</sequence>